<reference evidence="1 2" key="1">
    <citation type="submission" date="2016-10" db="EMBL/GenBank/DDBJ databases">
        <title>Comparative genomics of Bacillus thuringiensis reveals a path to pathogens against multiple invertebrate hosts.</title>
        <authorList>
            <person name="Zheng J."/>
            <person name="Gao Q."/>
            <person name="Liu H."/>
            <person name="Peng D."/>
            <person name="Ruan L."/>
            <person name="Sun M."/>
        </authorList>
    </citation>
    <scope>NUCLEOTIDE SEQUENCE [LARGE SCALE GENOMIC DNA]</scope>
    <source>
        <strain evidence="1">CTC</strain>
    </source>
</reference>
<protein>
    <recommendedName>
        <fullName evidence="3">HNH endonuclease</fullName>
    </recommendedName>
</protein>
<gene>
    <name evidence="1" type="ORF">BK772_19575</name>
</gene>
<organism evidence="1 2">
    <name type="scientific">Bacillus thuringiensis subsp. finitimus</name>
    <dbReference type="NCBI Taxonomy" id="29337"/>
    <lineage>
        <taxon>Bacteria</taxon>
        <taxon>Bacillati</taxon>
        <taxon>Bacillota</taxon>
        <taxon>Bacilli</taxon>
        <taxon>Bacillales</taxon>
        <taxon>Bacillaceae</taxon>
        <taxon>Bacillus</taxon>
        <taxon>Bacillus cereus group</taxon>
    </lineage>
</organism>
<dbReference type="RefSeq" id="WP_060629628.1">
    <property type="nucleotide sequence ID" value="NZ_NFEL01000048.1"/>
</dbReference>
<comment type="caution">
    <text evidence="1">The sequence shown here is derived from an EMBL/GenBank/DDBJ whole genome shotgun (WGS) entry which is preliminary data.</text>
</comment>
<sequence length="365" mass="42833">MWKIDTTMVSKCMSVTDTFINDFFCWAKENNSKTREEIEETLKNDDSSLGKVANGLTGVFELLIKLSLYQNIEEIYEVYTNMTADYYVFLENGACVADIPEESLKLSEEIFKYFYETLLDRQTFWENYSNGFERFSKSIFRETITKERQVCPYCDMNLVTYNKQSNTDHFLALTYFPVLSVKWENLVVSCVVCNLYLKNAKLIGTYQGKSSYIPMLHPYFHEVAEHIRFTFDDSLNIGVIPSDVEDERAKNYCELFELESIYQGAQKIIEMTWLEIYNTIKIRFNNEQGLSDESPLEKLVRMYKEQLLIKLECFENGIGGVPYVKILIDLLRFKLSEVEMEQVIDLLAMELNIKMPFKQFINDDN</sequence>
<dbReference type="AlphaFoldDB" id="A0A243GGY6"/>
<evidence type="ECO:0008006" key="3">
    <source>
        <dbReference type="Google" id="ProtNLM"/>
    </source>
</evidence>
<dbReference type="Gene3D" id="1.10.30.50">
    <property type="match status" value="1"/>
</dbReference>
<name>A0A243GGY6_BACTF</name>
<accession>A0A243GGY6</accession>
<evidence type="ECO:0000313" key="2">
    <source>
        <dbReference type="Proteomes" id="UP000195030"/>
    </source>
</evidence>
<evidence type="ECO:0000313" key="1">
    <source>
        <dbReference type="EMBL" id="OUA06774.1"/>
    </source>
</evidence>
<proteinExistence type="predicted"/>
<dbReference type="Proteomes" id="UP000195030">
    <property type="component" value="Unassembled WGS sequence"/>
</dbReference>
<dbReference type="EMBL" id="NFEL01000048">
    <property type="protein sequence ID" value="OUA06774.1"/>
    <property type="molecule type" value="Genomic_DNA"/>
</dbReference>